<protein>
    <submittedName>
        <fullName evidence="4">Maleylacetoacetate isomerase/maleylpyruvate isomerase</fullName>
        <ecNumber evidence="4">5.2.1.2</ecNumber>
        <ecNumber evidence="4">5.2.1.4</ecNumber>
    </submittedName>
</protein>
<dbReference type="AlphaFoldDB" id="A0A7X0EFL9"/>
<comment type="caution">
    <text evidence="4">The sequence shown here is derived from an EMBL/GenBank/DDBJ whole genome shotgun (WGS) entry which is preliminary data.</text>
</comment>
<evidence type="ECO:0000259" key="2">
    <source>
        <dbReference type="PROSITE" id="PS50404"/>
    </source>
</evidence>
<dbReference type="CDD" id="cd03191">
    <property type="entry name" value="GST_C_Zeta"/>
    <property type="match status" value="1"/>
</dbReference>
<dbReference type="EC" id="5.2.1.2" evidence="4"/>
<dbReference type="PROSITE" id="PS50404">
    <property type="entry name" value="GST_NTER"/>
    <property type="match status" value="1"/>
</dbReference>
<dbReference type="InterPro" id="IPR034330">
    <property type="entry name" value="GST_Zeta_C"/>
</dbReference>
<evidence type="ECO:0000313" key="4">
    <source>
        <dbReference type="EMBL" id="MBB6252629.1"/>
    </source>
</evidence>
<accession>A0A7X0EFL9</accession>
<dbReference type="PROSITE" id="PS50405">
    <property type="entry name" value="GST_CTER"/>
    <property type="match status" value="1"/>
</dbReference>
<dbReference type="SFLD" id="SFLDS00019">
    <property type="entry name" value="Glutathione_Transferase_(cytos"/>
    <property type="match status" value="1"/>
</dbReference>
<dbReference type="InterPro" id="IPR005955">
    <property type="entry name" value="GST_Zeta"/>
</dbReference>
<dbReference type="Proteomes" id="UP000539175">
    <property type="component" value="Unassembled WGS sequence"/>
</dbReference>
<dbReference type="SUPFAM" id="SSF52833">
    <property type="entry name" value="Thioredoxin-like"/>
    <property type="match status" value="1"/>
</dbReference>
<dbReference type="GO" id="GO:0005737">
    <property type="term" value="C:cytoplasm"/>
    <property type="evidence" value="ECO:0007669"/>
    <property type="project" value="InterPro"/>
</dbReference>
<dbReference type="InterPro" id="IPR036249">
    <property type="entry name" value="Thioredoxin-like_sf"/>
</dbReference>
<proteinExistence type="inferred from homology"/>
<dbReference type="InterPro" id="IPR040079">
    <property type="entry name" value="Glutathione_S-Trfase"/>
</dbReference>
<evidence type="ECO:0000256" key="1">
    <source>
        <dbReference type="ARBA" id="ARBA00010007"/>
    </source>
</evidence>
<dbReference type="GO" id="GO:0016034">
    <property type="term" value="F:maleylacetoacetate isomerase activity"/>
    <property type="evidence" value="ECO:0007669"/>
    <property type="project" value="UniProtKB-EC"/>
</dbReference>
<dbReference type="GO" id="GO:0004364">
    <property type="term" value="F:glutathione transferase activity"/>
    <property type="evidence" value="ECO:0007669"/>
    <property type="project" value="TreeGrafter"/>
</dbReference>
<dbReference type="SUPFAM" id="SSF47616">
    <property type="entry name" value="GST C-terminal domain-like"/>
    <property type="match status" value="1"/>
</dbReference>
<keyword evidence="4" id="KW-0670">Pyruvate</keyword>
<dbReference type="Gene3D" id="3.40.30.10">
    <property type="entry name" value="Glutaredoxin"/>
    <property type="match status" value="1"/>
</dbReference>
<dbReference type="InterPro" id="IPR010987">
    <property type="entry name" value="Glutathione-S-Trfase_C-like"/>
</dbReference>
<comment type="similarity">
    <text evidence="1">Belongs to the GST superfamily. Zeta family.</text>
</comment>
<evidence type="ECO:0000259" key="3">
    <source>
        <dbReference type="PROSITE" id="PS50405"/>
    </source>
</evidence>
<reference evidence="4 5" key="1">
    <citation type="submission" date="2020-08" db="EMBL/GenBank/DDBJ databases">
        <title>Genomic Encyclopedia of Type Strains, Phase IV (KMG-IV): sequencing the most valuable type-strain genomes for metagenomic binning, comparative biology and taxonomic classification.</title>
        <authorList>
            <person name="Goeker M."/>
        </authorList>
    </citation>
    <scope>NUCLEOTIDE SEQUENCE [LARGE SCALE GENOMIC DNA]</scope>
    <source>
        <strain evidence="4 5">DSM 22198</strain>
    </source>
</reference>
<evidence type="ECO:0000313" key="5">
    <source>
        <dbReference type="Proteomes" id="UP000539175"/>
    </source>
</evidence>
<keyword evidence="5" id="KW-1185">Reference proteome</keyword>
<dbReference type="InterPro" id="IPR036282">
    <property type="entry name" value="Glutathione-S-Trfase_C_sf"/>
</dbReference>
<dbReference type="Gene3D" id="1.20.1050.10">
    <property type="match status" value="1"/>
</dbReference>
<gene>
    <name evidence="4" type="ORF">FHS74_003189</name>
</gene>
<dbReference type="RefSeq" id="WP_343066925.1">
    <property type="nucleotide sequence ID" value="NZ_JACIIZ010000008.1"/>
</dbReference>
<dbReference type="EMBL" id="JACIIZ010000008">
    <property type="protein sequence ID" value="MBB6252629.1"/>
    <property type="molecule type" value="Genomic_DNA"/>
</dbReference>
<name>A0A7X0EFL9_9PROT</name>
<dbReference type="FunFam" id="1.20.1050.10:FF:000017">
    <property type="entry name" value="Maleylacetoacetate isomerase"/>
    <property type="match status" value="1"/>
</dbReference>
<organism evidence="4 5">
    <name type="scientific">Nitrospirillum iridis</name>
    <dbReference type="NCBI Taxonomy" id="765888"/>
    <lineage>
        <taxon>Bacteria</taxon>
        <taxon>Pseudomonadati</taxon>
        <taxon>Pseudomonadota</taxon>
        <taxon>Alphaproteobacteria</taxon>
        <taxon>Rhodospirillales</taxon>
        <taxon>Azospirillaceae</taxon>
        <taxon>Nitrospirillum</taxon>
    </lineage>
</organism>
<dbReference type="CDD" id="cd03042">
    <property type="entry name" value="GST_N_Zeta"/>
    <property type="match status" value="1"/>
</dbReference>
<feature type="domain" description="GST N-terminal" evidence="2">
    <location>
        <begin position="2"/>
        <end position="92"/>
    </location>
</feature>
<feature type="domain" description="GST C-terminal" evidence="3">
    <location>
        <begin position="97"/>
        <end position="223"/>
    </location>
</feature>
<dbReference type="EC" id="5.2.1.4" evidence="4"/>
<dbReference type="GO" id="GO:0050077">
    <property type="term" value="F:maleylpyruvate isomerase activity"/>
    <property type="evidence" value="ECO:0007669"/>
    <property type="project" value="UniProtKB-EC"/>
</dbReference>
<dbReference type="SFLD" id="SFLDG00358">
    <property type="entry name" value="Main_(cytGST)"/>
    <property type="match status" value="1"/>
</dbReference>
<dbReference type="GO" id="GO:0006559">
    <property type="term" value="P:L-phenylalanine catabolic process"/>
    <property type="evidence" value="ECO:0007669"/>
    <property type="project" value="TreeGrafter"/>
</dbReference>
<keyword evidence="4" id="KW-0413">Isomerase</keyword>
<dbReference type="InterPro" id="IPR034333">
    <property type="entry name" value="GST_Zeta_N"/>
</dbReference>
<sequence>MSTLALYTYFRSSAAYRVRIALNLKGLTAEQVPVHLLRDGGEQLKPGYLELNPQGQLPTLAVIDDAVGGSRHLLTQSLAIVEYLEEVHPTPALLPTDPIARAQARAVALAIACDIHPLNNLRVQKYLKGEMGVDEERAGRWVRHWMETGLAAVEAMVKPHAGRFCFGDTPGLADLVLVPQMFNARRFNADLGACPTLVAIDAAASALPAFADAAPERQADAPA</sequence>
<dbReference type="PANTHER" id="PTHR42673:SF4">
    <property type="entry name" value="MALEYLACETOACETATE ISOMERASE"/>
    <property type="match status" value="1"/>
</dbReference>
<dbReference type="Pfam" id="PF13417">
    <property type="entry name" value="GST_N_3"/>
    <property type="match status" value="1"/>
</dbReference>
<dbReference type="PANTHER" id="PTHR42673">
    <property type="entry name" value="MALEYLACETOACETATE ISOMERASE"/>
    <property type="match status" value="1"/>
</dbReference>
<dbReference type="GO" id="GO:0006749">
    <property type="term" value="P:glutathione metabolic process"/>
    <property type="evidence" value="ECO:0007669"/>
    <property type="project" value="TreeGrafter"/>
</dbReference>
<dbReference type="InterPro" id="IPR004045">
    <property type="entry name" value="Glutathione_S-Trfase_N"/>
</dbReference>
<dbReference type="NCBIfam" id="TIGR01262">
    <property type="entry name" value="maiA"/>
    <property type="match status" value="1"/>
</dbReference>